<evidence type="ECO:0000313" key="2">
    <source>
        <dbReference type="Proteomes" id="UP000004664"/>
    </source>
</evidence>
<dbReference type="Proteomes" id="UP000004664">
    <property type="component" value="Unassembled WGS sequence"/>
</dbReference>
<gene>
    <name evidence="1" type="ORF">Mettu_0869</name>
</gene>
<reference evidence="1 2" key="1">
    <citation type="submission" date="2011-06" db="EMBL/GenBank/DDBJ databases">
        <title>Genomic sequence of Methylobacter tundripaludum SV96.</title>
        <authorList>
            <consortium name="US DOE Joint Genome Institute"/>
            <person name="Lucas S."/>
            <person name="Han J."/>
            <person name="Lapidus A."/>
            <person name="Cheng J.-F."/>
            <person name="Goodwin L."/>
            <person name="Pitluck S."/>
            <person name="Held B."/>
            <person name="Detter J.C."/>
            <person name="Han C."/>
            <person name="Tapia R."/>
            <person name="Land M."/>
            <person name="Hauser L."/>
            <person name="Kyrpides N."/>
            <person name="Ivanova N."/>
            <person name="Ovchinnikova G."/>
            <person name="Pagani I."/>
            <person name="Klotz M.G."/>
            <person name="Dispirito A.A."/>
            <person name="Murrell J.C."/>
            <person name="Dunfield P."/>
            <person name="Kalyuzhnaya M.G."/>
            <person name="Svenning M."/>
            <person name="Trotsenko Y.A."/>
            <person name="Stein L.Y."/>
            <person name="Woyke T."/>
        </authorList>
    </citation>
    <scope>NUCLEOTIDE SEQUENCE [LARGE SCALE GENOMIC DNA]</scope>
    <source>
        <strain evidence="2">ATCC BAA-1195 / DSM 17260 / SV96</strain>
    </source>
</reference>
<name>G3IQI5_METTV</name>
<accession>G3IQI5</accession>
<dbReference type="AlphaFoldDB" id="G3IQI5"/>
<dbReference type="STRING" id="697282.Mettu_0869"/>
<protein>
    <submittedName>
        <fullName evidence="1">Uncharacterized protein</fullName>
    </submittedName>
</protein>
<dbReference type="EMBL" id="JH109152">
    <property type="protein sequence ID" value="EGW22071.1"/>
    <property type="molecule type" value="Genomic_DNA"/>
</dbReference>
<organism evidence="1 2">
    <name type="scientific">Methylobacter tundripaludum (strain ATCC BAA-1195 / DSM 17260 / SV96)</name>
    <dbReference type="NCBI Taxonomy" id="697282"/>
    <lineage>
        <taxon>Bacteria</taxon>
        <taxon>Pseudomonadati</taxon>
        <taxon>Pseudomonadota</taxon>
        <taxon>Gammaproteobacteria</taxon>
        <taxon>Methylococcales</taxon>
        <taxon>Methylococcaceae</taxon>
        <taxon>Methylobacter</taxon>
    </lineage>
</organism>
<dbReference type="HOGENOM" id="CLU_3009168_0_0_6"/>
<keyword evidence="2" id="KW-1185">Reference proteome</keyword>
<sequence length="56" mass="6186" precursor="true">MIFAANGTKQSIDDLKAAGATIMDEAKNIGLRPHFSFLYATKTLIAVIRRNKYVSN</sequence>
<evidence type="ECO:0000313" key="1">
    <source>
        <dbReference type="EMBL" id="EGW22071.1"/>
    </source>
</evidence>
<proteinExistence type="predicted"/>